<accession>A0A1H6KJV0</accession>
<name>A0A1H6KJV0_9GAMM</name>
<dbReference type="NCBIfam" id="TIGR03016">
    <property type="entry name" value="pepcterm_hypo_1"/>
    <property type="match status" value="1"/>
</dbReference>
<protein>
    <submittedName>
        <fullName evidence="1">Uncharacterized protein, PEP-CTERM system associated</fullName>
    </submittedName>
</protein>
<keyword evidence="2" id="KW-1185">Reference proteome</keyword>
<dbReference type="AlphaFoldDB" id="A0A1H6KJV0"/>
<organism evidence="1 2">
    <name type="scientific">Rheinheimera pacifica</name>
    <dbReference type="NCBI Taxonomy" id="173990"/>
    <lineage>
        <taxon>Bacteria</taxon>
        <taxon>Pseudomonadati</taxon>
        <taxon>Pseudomonadota</taxon>
        <taxon>Gammaproteobacteria</taxon>
        <taxon>Chromatiales</taxon>
        <taxon>Chromatiaceae</taxon>
        <taxon>Rheinheimera</taxon>
    </lineage>
</organism>
<dbReference type="STRING" id="173990.SAMN05660691_00982"/>
<dbReference type="Proteomes" id="UP000199371">
    <property type="component" value="Unassembled WGS sequence"/>
</dbReference>
<dbReference type="OrthoDB" id="5750656at2"/>
<reference evidence="2" key="1">
    <citation type="submission" date="2016-10" db="EMBL/GenBank/DDBJ databases">
        <authorList>
            <person name="Varghese N."/>
            <person name="Submissions S."/>
        </authorList>
    </citation>
    <scope>NUCLEOTIDE SEQUENCE [LARGE SCALE GENOMIC DNA]</scope>
    <source>
        <strain evidence="2">DSM 17616</strain>
    </source>
</reference>
<dbReference type="EMBL" id="FNXF01000003">
    <property type="protein sequence ID" value="SEH71783.1"/>
    <property type="molecule type" value="Genomic_DNA"/>
</dbReference>
<evidence type="ECO:0000313" key="2">
    <source>
        <dbReference type="Proteomes" id="UP000199371"/>
    </source>
</evidence>
<gene>
    <name evidence="1" type="ORF">SAMN05660691_00982</name>
</gene>
<proteinExistence type="predicted"/>
<evidence type="ECO:0000313" key="1">
    <source>
        <dbReference type="EMBL" id="SEH71783.1"/>
    </source>
</evidence>
<dbReference type="InterPro" id="IPR017467">
    <property type="entry name" value="CHP03016_PEP-CTERM"/>
</dbReference>
<sequence length="542" mass="61001">MARAKTVLYHPAKLTPLVTAIAALLTPAQVLSAKTDIKPEIETRTYGYWIRDEQAGGGLDKGMAALLKPSVAINLTGKNASSALFLQNESVWYDDAQRSHKSLDKYSWRNMFNAYDDRVSLGLSADSGYRIRDSRNGVFSDIITGTENLSKTSNYGANLNLRTLQTADVNAQLGLAYNKLSSRQPELQDDIGSFDNDTLSSFLALGSAQRQSPLFWQLSANYNKTGRQGSRGDFVSKRASATAGLPLQPSLSMIVRGSYDDNDNTSGYANEFKSYGVGLEYQFGLASRINVTQNWATRSVGEQQQDIDENYLAAEVFLAPTRRTSLSYSLDRRYFGRSSNLQGQYNLRFLSLRLSVREDVQTLSSFDQIIEDLGIFVCPDGAAQFTDCFRPPTNNYQLGTGESFRQLFNAELELSEELIKRRTAAMTIGYNKNRLALSVMLSRSEDEYVETERQNNRNAFSVQSSWKLSKHSSLLLNSNYYDINYLTDEREDKNLSVEMGIKRQLNEHSDIKAMLKRISRNSSVDSFDLTENRVWLSYTIRL</sequence>
<dbReference type="RefSeq" id="WP_092790876.1">
    <property type="nucleotide sequence ID" value="NZ_FNXF01000003.1"/>
</dbReference>